<proteinExistence type="predicted"/>
<name>V2UTD0_9GAMM</name>
<dbReference type="RefSeq" id="WP_004901013.1">
    <property type="nucleotide sequence ID" value="NZ_BBTI01000024.1"/>
</dbReference>
<keyword evidence="1" id="KW-1133">Transmembrane helix</keyword>
<organism evidence="2 3">
    <name type="scientific">Acinetobacter brisouii CIP 110357</name>
    <dbReference type="NCBI Taxonomy" id="1341683"/>
    <lineage>
        <taxon>Bacteria</taxon>
        <taxon>Pseudomonadati</taxon>
        <taxon>Pseudomonadota</taxon>
        <taxon>Gammaproteobacteria</taxon>
        <taxon>Moraxellales</taxon>
        <taxon>Moraxellaceae</taxon>
        <taxon>Acinetobacter</taxon>
    </lineage>
</organism>
<dbReference type="HOGENOM" id="CLU_175557_1_0_6"/>
<evidence type="ECO:0008006" key="4">
    <source>
        <dbReference type="Google" id="ProtNLM"/>
    </source>
</evidence>
<evidence type="ECO:0000256" key="1">
    <source>
        <dbReference type="SAM" id="Phobius"/>
    </source>
</evidence>
<evidence type="ECO:0000313" key="3">
    <source>
        <dbReference type="Proteomes" id="UP000018418"/>
    </source>
</evidence>
<dbReference type="AlphaFoldDB" id="V2UTD0"/>
<keyword evidence="3" id="KW-1185">Reference proteome</keyword>
<dbReference type="EMBL" id="AYEU01000004">
    <property type="protein sequence ID" value="ESK51895.1"/>
    <property type="molecule type" value="Genomic_DNA"/>
</dbReference>
<evidence type="ECO:0000313" key="2">
    <source>
        <dbReference type="EMBL" id="ESK51895.1"/>
    </source>
</evidence>
<accession>V2UTD0</accession>
<dbReference type="InterPro" id="IPR032124">
    <property type="entry name" value="Phage_F116_holin"/>
</dbReference>
<comment type="caution">
    <text evidence="2">The sequence shown here is derived from an EMBL/GenBank/DDBJ whole genome shotgun (WGS) entry which is preliminary data.</text>
</comment>
<dbReference type="Pfam" id="PF16082">
    <property type="entry name" value="Phage_holin_2_4"/>
    <property type="match status" value="1"/>
</dbReference>
<dbReference type="PATRIC" id="fig|1341683.3.peg.980"/>
<reference evidence="2 3" key="1">
    <citation type="submission" date="2013-10" db="EMBL/GenBank/DDBJ databases">
        <title>The Genome Sequence of Acinetobacter brisouii CIP 110357.</title>
        <authorList>
            <consortium name="The Broad Institute Genomics Platform"/>
            <consortium name="The Broad Institute Genome Sequencing Center for Infectious Disease"/>
            <person name="Cerqueira G."/>
            <person name="Feldgarden M."/>
            <person name="Courvalin P."/>
            <person name="Grillot-Courvalin C."/>
            <person name="Clermont D."/>
            <person name="Rocha E."/>
            <person name="Yoon E.-J."/>
            <person name="Nemec A."/>
            <person name="Young S.K."/>
            <person name="Zeng Q."/>
            <person name="Gargeya S."/>
            <person name="Fitzgerald M."/>
            <person name="Abouelleil A."/>
            <person name="Alvarado L."/>
            <person name="Berlin A.M."/>
            <person name="Chapman S.B."/>
            <person name="Gainer-Dewar J."/>
            <person name="Goldberg J."/>
            <person name="Gnerre S."/>
            <person name="Griggs A."/>
            <person name="Gujja S."/>
            <person name="Hansen M."/>
            <person name="Howarth C."/>
            <person name="Imamovic A."/>
            <person name="Ireland A."/>
            <person name="Larimer J."/>
            <person name="McCowan C."/>
            <person name="Murphy C."/>
            <person name="Pearson M."/>
            <person name="Poon T.W."/>
            <person name="Priest M."/>
            <person name="Roberts A."/>
            <person name="Saif S."/>
            <person name="Shea T."/>
            <person name="Sykes S."/>
            <person name="Wortman J."/>
            <person name="Nusbaum C."/>
            <person name="Birren B."/>
        </authorList>
    </citation>
    <scope>NUCLEOTIDE SEQUENCE [LARGE SCALE GENOMIC DNA]</scope>
    <source>
        <strain evidence="2 3">CIP 110357</strain>
    </source>
</reference>
<gene>
    <name evidence="2" type="ORF">P255_00990</name>
</gene>
<feature type="transmembrane region" description="Helical" evidence="1">
    <location>
        <begin position="34"/>
        <end position="56"/>
    </location>
</feature>
<protein>
    <recommendedName>
        <fullName evidence="4">Holin</fullName>
    </recommendedName>
</protein>
<keyword evidence="1" id="KW-0812">Transmembrane</keyword>
<sequence length="82" mass="8807">MSADQTAIEATASAVATKITYGGGAASFFGFVTAINWLSLIGVTVAVLGLIINTYFQIKRDRREEAESRARVKSYTSQQGDD</sequence>
<keyword evidence="1" id="KW-0472">Membrane</keyword>
<dbReference type="Proteomes" id="UP000018418">
    <property type="component" value="Unassembled WGS sequence"/>
</dbReference>